<feature type="region of interest" description="Disordered" evidence="1">
    <location>
        <begin position="42"/>
        <end position="294"/>
    </location>
</feature>
<sequence>MASPSTVSSADGTDILQGIIKDDPDSFWISSSKTSLAEGIIKDDPDSFWTSPSKTSTWPSADGIDGLQHDQGIIKDDPDNFWSSPSKTPSVDGIDALQQVIKDDPDSSQSSPSKMPSVDGNDVLQEIIKDDPDSSRSCPRKTSRAHDPQGHEGIFQGDDSDSSWSSPSKISRADDIQDDADMSDSTWSSFSSESGSEYEPSIHSSQSDITTESDTESEDSDVSPLPRKKRPAKILPKGRQLPSRHGQGHAILPPAATAQPAQTRAPDGTIWSSDPSPTAKMARPNILTQKAGPRNVGGATTPLEIFELFFPAAMLHVILQHTNAQGVMKRGREWKNVALMELHAFLGLLLYLGLTKSGRERVRSFWGQGFFCRPLCLATMSSTRFQDILTMLRFDNKATRAQRRSTDKFAPIRDIFEMFARACRQHYSPSESVTIDEQLVAFRGRCSFRQYMPKKPAKYGLTFWASVDSTSHYLHNIQPYTGKRSDRVECHLGAQVVKELAKPLFGTGRNITANSFFISNDLANYLYTKNMTLVGTIKGNRREVPLEMRKGTIQNRATKSSQFLFSDTSTLVSYVPKPRKNILLLSSMHHDTETHPTSKKPDILIYYNATKAGVHTLDQMCSVYNCARITRRWPMAVFYHLLNCAAINSFIIYLQMNPNLQGEQKTRHNFIHQVVRALVNPQVMMRLAQPQRLPKNVLRAMEVTGFVVQYPTMAPAKPHELPPQRRCASCPRGRRRRTRRLCSECNRFSCEVHSVSQTTAIVTCLQCHSAHLG</sequence>
<dbReference type="RefSeq" id="XP_022093326.1">
    <property type="nucleotide sequence ID" value="XM_022237634.1"/>
</dbReference>
<dbReference type="Pfam" id="PF13843">
    <property type="entry name" value="DDE_Tnp_1_7"/>
    <property type="match status" value="1"/>
</dbReference>
<dbReference type="OMA" id="LRCVDCY"/>
<gene>
    <name evidence="4" type="primary">LOC110980719</name>
</gene>
<dbReference type="InterPro" id="IPR029526">
    <property type="entry name" value="PGBD"/>
</dbReference>
<accession>A0A8B7YPF8</accession>
<name>A0A8B7YPF8_ACAPL</name>
<dbReference type="PANTHER" id="PTHR46599">
    <property type="entry name" value="PIGGYBAC TRANSPOSABLE ELEMENT-DERIVED PROTEIN 4"/>
    <property type="match status" value="1"/>
</dbReference>
<feature type="compositionally biased region" description="Low complexity" evidence="1">
    <location>
        <begin position="107"/>
        <end position="117"/>
    </location>
</feature>
<dbReference type="Proteomes" id="UP000694845">
    <property type="component" value="Unplaced"/>
</dbReference>
<keyword evidence="3" id="KW-1185">Reference proteome</keyword>
<protein>
    <submittedName>
        <fullName evidence="4">PiggyBac transposable element-derived protein 4-like</fullName>
    </submittedName>
</protein>
<dbReference type="AlphaFoldDB" id="A0A8B7YPF8"/>
<evidence type="ECO:0000259" key="2">
    <source>
        <dbReference type="Pfam" id="PF13843"/>
    </source>
</evidence>
<dbReference type="PANTHER" id="PTHR46599:SF6">
    <property type="entry name" value="DUAL SPECIFICITY PHOSPHATASE 26"/>
    <property type="match status" value="1"/>
</dbReference>
<evidence type="ECO:0000313" key="4">
    <source>
        <dbReference type="RefSeq" id="XP_022093326.1"/>
    </source>
</evidence>
<feature type="compositionally biased region" description="Low complexity" evidence="1">
    <location>
        <begin position="183"/>
        <end position="210"/>
    </location>
</feature>
<organism evidence="3 4">
    <name type="scientific">Acanthaster planci</name>
    <name type="common">Crown-of-thorns starfish</name>
    <dbReference type="NCBI Taxonomy" id="133434"/>
    <lineage>
        <taxon>Eukaryota</taxon>
        <taxon>Metazoa</taxon>
        <taxon>Echinodermata</taxon>
        <taxon>Eleutherozoa</taxon>
        <taxon>Asterozoa</taxon>
        <taxon>Asteroidea</taxon>
        <taxon>Valvatacea</taxon>
        <taxon>Valvatida</taxon>
        <taxon>Acanthasteridae</taxon>
        <taxon>Acanthaster</taxon>
    </lineage>
</organism>
<dbReference type="KEGG" id="aplc:110980719"/>
<feature type="compositionally biased region" description="Acidic residues" evidence="1">
    <location>
        <begin position="211"/>
        <end position="221"/>
    </location>
</feature>
<evidence type="ECO:0000313" key="3">
    <source>
        <dbReference type="Proteomes" id="UP000694845"/>
    </source>
</evidence>
<evidence type="ECO:0000256" key="1">
    <source>
        <dbReference type="SAM" id="MobiDB-lite"/>
    </source>
</evidence>
<feature type="compositionally biased region" description="Low complexity" evidence="1">
    <location>
        <begin position="253"/>
        <end position="266"/>
    </location>
</feature>
<dbReference type="GeneID" id="110980719"/>
<feature type="domain" description="PiggyBac transposable element-derived protein" evidence="2">
    <location>
        <begin position="301"/>
        <end position="650"/>
    </location>
</feature>
<proteinExistence type="predicted"/>
<dbReference type="OrthoDB" id="10057959at2759"/>
<reference evidence="4" key="1">
    <citation type="submission" date="2025-08" db="UniProtKB">
        <authorList>
            <consortium name="RefSeq"/>
        </authorList>
    </citation>
    <scope>IDENTIFICATION</scope>
</reference>
<feature type="compositionally biased region" description="Low complexity" evidence="1">
    <location>
        <begin position="47"/>
        <end position="60"/>
    </location>
</feature>